<accession>A0AAD2FWW3</accession>
<feature type="region of interest" description="Disordered" evidence="1">
    <location>
        <begin position="1"/>
        <end position="72"/>
    </location>
</feature>
<feature type="compositionally biased region" description="Acidic residues" evidence="1">
    <location>
        <begin position="21"/>
        <end position="33"/>
    </location>
</feature>
<keyword evidence="3" id="KW-1185">Reference proteome</keyword>
<reference evidence="2" key="1">
    <citation type="submission" date="2023-08" db="EMBL/GenBank/DDBJ databases">
        <authorList>
            <person name="Audoor S."/>
            <person name="Bilcke G."/>
        </authorList>
    </citation>
    <scope>NUCLEOTIDE SEQUENCE</scope>
</reference>
<gene>
    <name evidence="2" type="ORF">CYCCA115_LOCUS14682</name>
</gene>
<protein>
    <submittedName>
        <fullName evidence="2">Uncharacterized protein</fullName>
    </submittedName>
</protein>
<evidence type="ECO:0000313" key="3">
    <source>
        <dbReference type="Proteomes" id="UP001295423"/>
    </source>
</evidence>
<name>A0AAD2FWW3_9STRA</name>
<proteinExistence type="predicted"/>
<dbReference type="EMBL" id="CAKOGP040001858">
    <property type="protein sequence ID" value="CAJ1954087.1"/>
    <property type="molecule type" value="Genomic_DNA"/>
</dbReference>
<organism evidence="2 3">
    <name type="scientific">Cylindrotheca closterium</name>
    <dbReference type="NCBI Taxonomy" id="2856"/>
    <lineage>
        <taxon>Eukaryota</taxon>
        <taxon>Sar</taxon>
        <taxon>Stramenopiles</taxon>
        <taxon>Ochrophyta</taxon>
        <taxon>Bacillariophyta</taxon>
        <taxon>Bacillariophyceae</taxon>
        <taxon>Bacillariophycidae</taxon>
        <taxon>Bacillariales</taxon>
        <taxon>Bacillariaceae</taxon>
        <taxon>Cylindrotheca</taxon>
    </lineage>
</organism>
<evidence type="ECO:0000313" key="2">
    <source>
        <dbReference type="EMBL" id="CAJ1954087.1"/>
    </source>
</evidence>
<comment type="caution">
    <text evidence="2">The sequence shown here is derived from an EMBL/GenBank/DDBJ whole genome shotgun (WGS) entry which is preliminary data.</text>
</comment>
<evidence type="ECO:0000256" key="1">
    <source>
        <dbReference type="SAM" id="MobiDB-lite"/>
    </source>
</evidence>
<dbReference type="AlphaFoldDB" id="A0AAD2FWW3"/>
<sequence length="124" mass="13782">MPPTMEDEYTVILQDRHDNEASEDEGDESEDDSVVATENPPHVVSPAPKGANSPKKRPRSPEDDNPTIFVAEPPKKKVNRKYSIAHEFITNGNFYVIHIDVEHGGEGCGIVQLSAVIYDPAQWK</sequence>
<dbReference type="Proteomes" id="UP001295423">
    <property type="component" value="Unassembled WGS sequence"/>
</dbReference>